<dbReference type="AlphaFoldDB" id="A0AAD6RFQ4"/>
<dbReference type="GO" id="GO:0070492">
    <property type="term" value="F:oligosaccharide binding"/>
    <property type="evidence" value="ECO:0007669"/>
    <property type="project" value="TreeGrafter"/>
</dbReference>
<accession>A0AAD6RFQ4</accession>
<evidence type="ECO:0000313" key="1">
    <source>
        <dbReference type="EMBL" id="KAJ7007811.1"/>
    </source>
</evidence>
<gene>
    <name evidence="1" type="ORF">NC653_006749</name>
</gene>
<protein>
    <submittedName>
        <fullName evidence="1">Uncharacterized protein</fullName>
    </submittedName>
</protein>
<comment type="caution">
    <text evidence="1">The sequence shown here is derived from an EMBL/GenBank/DDBJ whole genome shotgun (WGS) entry which is preliminary data.</text>
</comment>
<dbReference type="EMBL" id="JAQIZT010000002">
    <property type="protein sequence ID" value="KAJ7007811.1"/>
    <property type="molecule type" value="Genomic_DNA"/>
</dbReference>
<dbReference type="Gene3D" id="3.20.20.80">
    <property type="entry name" value="Glycosidases"/>
    <property type="match status" value="1"/>
</dbReference>
<name>A0AAD6RFQ4_9ROSI</name>
<evidence type="ECO:0000313" key="2">
    <source>
        <dbReference type="Proteomes" id="UP001164929"/>
    </source>
</evidence>
<keyword evidence="2" id="KW-1185">Reference proteome</keyword>
<proteinExistence type="predicted"/>
<dbReference type="PANTHER" id="PTHR46066">
    <property type="entry name" value="CHITINASE DOMAIN-CONTAINING PROTEIN 1 FAMILY MEMBER"/>
    <property type="match status" value="1"/>
</dbReference>
<dbReference type="GO" id="GO:0012505">
    <property type="term" value="C:endomembrane system"/>
    <property type="evidence" value="ECO:0007669"/>
    <property type="project" value="TreeGrafter"/>
</dbReference>
<dbReference type="PANTHER" id="PTHR46066:SF2">
    <property type="entry name" value="CHITINASE DOMAIN-CONTAINING PROTEIN 1"/>
    <property type="match status" value="1"/>
</dbReference>
<reference evidence="1" key="1">
    <citation type="journal article" date="2023" name="Mol. Ecol. Resour.">
        <title>Chromosome-level genome assembly of a triploid poplar Populus alba 'Berolinensis'.</title>
        <authorList>
            <person name="Chen S."/>
            <person name="Yu Y."/>
            <person name="Wang X."/>
            <person name="Wang S."/>
            <person name="Zhang T."/>
            <person name="Zhou Y."/>
            <person name="He R."/>
            <person name="Meng N."/>
            <person name="Wang Y."/>
            <person name="Liu W."/>
            <person name="Liu Z."/>
            <person name="Liu J."/>
            <person name="Guo Q."/>
            <person name="Huang H."/>
            <person name="Sederoff R.R."/>
            <person name="Wang G."/>
            <person name="Qu G."/>
            <person name="Chen S."/>
        </authorList>
    </citation>
    <scope>NUCLEOTIDE SEQUENCE</scope>
    <source>
        <strain evidence="1">SC-2020</strain>
    </source>
</reference>
<sequence>MEYDGIVLESWSRWAACGVLHDPEMRNKNGKQHLQQAYIICPPYLEKLQPHDFSPEDLQSLSDAVDSFSLMNYDISSPHNPGPNAPLK</sequence>
<dbReference type="Proteomes" id="UP001164929">
    <property type="component" value="Chromosome 2"/>
</dbReference>
<organism evidence="1 2">
    <name type="scientific">Populus alba x Populus x berolinensis</name>
    <dbReference type="NCBI Taxonomy" id="444605"/>
    <lineage>
        <taxon>Eukaryota</taxon>
        <taxon>Viridiplantae</taxon>
        <taxon>Streptophyta</taxon>
        <taxon>Embryophyta</taxon>
        <taxon>Tracheophyta</taxon>
        <taxon>Spermatophyta</taxon>
        <taxon>Magnoliopsida</taxon>
        <taxon>eudicotyledons</taxon>
        <taxon>Gunneridae</taxon>
        <taxon>Pentapetalae</taxon>
        <taxon>rosids</taxon>
        <taxon>fabids</taxon>
        <taxon>Malpighiales</taxon>
        <taxon>Salicaceae</taxon>
        <taxon>Saliceae</taxon>
        <taxon>Populus</taxon>
    </lineage>
</organism>